<dbReference type="InterPro" id="IPR013619">
    <property type="entry name" value="DUF1737"/>
</dbReference>
<dbReference type="Pfam" id="PF08410">
    <property type="entry name" value="DUF1737"/>
    <property type="match status" value="1"/>
</dbReference>
<accession>A0A4Z1CGK6</accession>
<dbReference type="Proteomes" id="UP000297972">
    <property type="component" value="Unassembled WGS sequence"/>
</dbReference>
<reference evidence="2 3" key="1">
    <citation type="submission" date="2019-03" db="EMBL/GenBank/DDBJ databases">
        <authorList>
            <person name="Li J."/>
        </authorList>
    </citation>
    <scope>NUCLEOTIDE SEQUENCE [LARGE SCALE GENOMIC DNA]</scope>
    <source>
        <strain evidence="2 3">3058</strain>
    </source>
</reference>
<name>A0A4Z1CGK6_9RHOB</name>
<feature type="domain" description="DUF1737" evidence="1">
    <location>
        <begin position="3"/>
        <end position="38"/>
    </location>
</feature>
<sequence>MTKAYRVITAGNLDNLQHLVEFHLSRGWELVGGANYSIKFLEGPWHQTLIHYDIDRKRTTDVVIG</sequence>
<evidence type="ECO:0000259" key="1">
    <source>
        <dbReference type="Pfam" id="PF08410"/>
    </source>
</evidence>
<dbReference type="RefSeq" id="WP_135817856.1">
    <property type="nucleotide sequence ID" value="NZ_SRPG01000113.1"/>
</dbReference>
<proteinExistence type="predicted"/>
<dbReference type="AlphaFoldDB" id="A0A4Z1CGK6"/>
<gene>
    <name evidence="2" type="ORF">E4L95_12245</name>
</gene>
<evidence type="ECO:0000313" key="2">
    <source>
        <dbReference type="EMBL" id="TGN58612.1"/>
    </source>
</evidence>
<dbReference type="EMBL" id="SRPG01000113">
    <property type="protein sequence ID" value="TGN58612.1"/>
    <property type="molecule type" value="Genomic_DNA"/>
</dbReference>
<keyword evidence="3" id="KW-1185">Reference proteome</keyword>
<comment type="caution">
    <text evidence="2">The sequence shown here is derived from an EMBL/GenBank/DDBJ whole genome shotgun (WGS) entry which is preliminary data.</text>
</comment>
<evidence type="ECO:0000313" key="3">
    <source>
        <dbReference type="Proteomes" id="UP000297972"/>
    </source>
</evidence>
<protein>
    <submittedName>
        <fullName evidence="2">DUF1737 domain-containing protein</fullName>
    </submittedName>
</protein>
<organism evidence="2 3">
    <name type="scientific">Paracoccus liaowanqingii</name>
    <dbReference type="NCBI Taxonomy" id="2560053"/>
    <lineage>
        <taxon>Bacteria</taxon>
        <taxon>Pseudomonadati</taxon>
        <taxon>Pseudomonadota</taxon>
        <taxon>Alphaproteobacteria</taxon>
        <taxon>Rhodobacterales</taxon>
        <taxon>Paracoccaceae</taxon>
        <taxon>Paracoccus</taxon>
    </lineage>
</organism>